<organism evidence="2 3">
    <name type="scientific">Parahaliea aestuarii</name>
    <dbReference type="NCBI Taxonomy" id="1852021"/>
    <lineage>
        <taxon>Bacteria</taxon>
        <taxon>Pseudomonadati</taxon>
        <taxon>Pseudomonadota</taxon>
        <taxon>Gammaproteobacteria</taxon>
        <taxon>Cellvibrionales</taxon>
        <taxon>Halieaceae</taxon>
        <taxon>Parahaliea</taxon>
    </lineage>
</organism>
<sequence length="148" mass="16542">MENSVQLLASIIQLAVAPVFLLAGIAGFLNVMSGRLGRIVDRARIVEVRVSTIKEEPRLSMIRIELRTLWRRVHLINWSIGMCTASGLLVCSVIVSLFVGHLWDLHIAEVVISLFILALLLLIIALVLFLKEVQLATRILHVGREFPN</sequence>
<keyword evidence="1" id="KW-0472">Membrane</keyword>
<comment type="caution">
    <text evidence="2">The sequence shown here is derived from an EMBL/GenBank/DDBJ whole genome shotgun (WGS) entry which is preliminary data.</text>
</comment>
<dbReference type="InterPro" id="IPR021279">
    <property type="entry name" value="DUF2721"/>
</dbReference>
<dbReference type="AlphaFoldDB" id="A0A5C8ZYH2"/>
<feature type="transmembrane region" description="Helical" evidence="1">
    <location>
        <begin position="6"/>
        <end position="29"/>
    </location>
</feature>
<keyword evidence="1" id="KW-0812">Transmembrane</keyword>
<feature type="transmembrane region" description="Helical" evidence="1">
    <location>
        <begin position="105"/>
        <end position="130"/>
    </location>
</feature>
<protein>
    <submittedName>
        <fullName evidence="2">DUF2721 domain-containing protein</fullName>
    </submittedName>
</protein>
<keyword evidence="3" id="KW-1185">Reference proteome</keyword>
<accession>A0A5C8ZYH2</accession>
<evidence type="ECO:0000313" key="2">
    <source>
        <dbReference type="EMBL" id="TXS93546.1"/>
    </source>
</evidence>
<reference evidence="2 3" key="1">
    <citation type="submission" date="2019-08" db="EMBL/GenBank/DDBJ databases">
        <title>Parahaliea maris sp. nov., isolated from the surface seawater.</title>
        <authorList>
            <person name="Liu Y."/>
        </authorList>
    </citation>
    <scope>NUCLEOTIDE SEQUENCE [LARGE SCALE GENOMIC DNA]</scope>
    <source>
        <strain evidence="2 3">S2-26</strain>
    </source>
</reference>
<dbReference type="Pfam" id="PF11026">
    <property type="entry name" value="DUF2721"/>
    <property type="match status" value="1"/>
</dbReference>
<dbReference type="RefSeq" id="WP_148063481.1">
    <property type="nucleotide sequence ID" value="NZ_VRYZ01000002.1"/>
</dbReference>
<gene>
    <name evidence="2" type="ORF">FVW59_06905</name>
</gene>
<dbReference type="Proteomes" id="UP000321933">
    <property type="component" value="Unassembled WGS sequence"/>
</dbReference>
<dbReference type="EMBL" id="VRYZ01000002">
    <property type="protein sequence ID" value="TXS93546.1"/>
    <property type="molecule type" value="Genomic_DNA"/>
</dbReference>
<proteinExistence type="predicted"/>
<keyword evidence="1" id="KW-1133">Transmembrane helix</keyword>
<evidence type="ECO:0000313" key="3">
    <source>
        <dbReference type="Proteomes" id="UP000321933"/>
    </source>
</evidence>
<dbReference type="OrthoDB" id="5465259at2"/>
<feature type="transmembrane region" description="Helical" evidence="1">
    <location>
        <begin position="75"/>
        <end position="99"/>
    </location>
</feature>
<name>A0A5C8ZYH2_9GAMM</name>
<evidence type="ECO:0000256" key="1">
    <source>
        <dbReference type="SAM" id="Phobius"/>
    </source>
</evidence>